<dbReference type="SUPFAM" id="SSF52200">
    <property type="entry name" value="Toll/Interleukin receptor TIR domain"/>
    <property type="match status" value="1"/>
</dbReference>
<dbReference type="InterPro" id="IPR050767">
    <property type="entry name" value="Sel1_AlgK"/>
</dbReference>
<dbReference type="PANTHER" id="PTHR11102:SF160">
    <property type="entry name" value="ERAD-ASSOCIATED E3 UBIQUITIN-PROTEIN LIGASE COMPONENT HRD3"/>
    <property type="match status" value="1"/>
</dbReference>
<dbReference type="Pfam" id="PF13676">
    <property type="entry name" value="TIR_2"/>
    <property type="match status" value="1"/>
</dbReference>
<dbReference type="Proteomes" id="UP000000547">
    <property type="component" value="Chromosome"/>
</dbReference>
<dbReference type="KEGG" id="cps:CPS_1796"/>
<accession>Q484I8</accession>
<dbReference type="STRING" id="167879.CPS_1796"/>
<dbReference type="EMBL" id="CP000083">
    <property type="protein sequence ID" value="AAZ24925.1"/>
    <property type="molecule type" value="Genomic_DNA"/>
</dbReference>
<evidence type="ECO:0000313" key="2">
    <source>
        <dbReference type="EMBL" id="AAZ24925.1"/>
    </source>
</evidence>
<dbReference type="AlphaFoldDB" id="Q484I8"/>
<evidence type="ECO:0000313" key="3">
    <source>
        <dbReference type="Proteomes" id="UP000000547"/>
    </source>
</evidence>
<dbReference type="InterPro" id="IPR035897">
    <property type="entry name" value="Toll_tir_struct_dom_sf"/>
</dbReference>
<dbReference type="Gene3D" id="1.25.40.10">
    <property type="entry name" value="Tetratricopeptide repeat domain"/>
    <property type="match status" value="1"/>
</dbReference>
<dbReference type="SUPFAM" id="SSF81901">
    <property type="entry name" value="HCP-like"/>
    <property type="match status" value="1"/>
</dbReference>
<evidence type="ECO:0000259" key="1">
    <source>
        <dbReference type="PROSITE" id="PS50104"/>
    </source>
</evidence>
<dbReference type="RefSeq" id="WP_011042621.1">
    <property type="nucleotide sequence ID" value="NC_003910.7"/>
</dbReference>
<dbReference type="PANTHER" id="PTHR11102">
    <property type="entry name" value="SEL-1-LIKE PROTEIN"/>
    <property type="match status" value="1"/>
</dbReference>
<gene>
    <name evidence="2" type="ordered locus">CPS_1796</name>
</gene>
<dbReference type="HOGENOM" id="CLU_310733_0_0_6"/>
<dbReference type="GO" id="GO:0007165">
    <property type="term" value="P:signal transduction"/>
    <property type="evidence" value="ECO:0007669"/>
    <property type="project" value="InterPro"/>
</dbReference>
<dbReference type="InterPro" id="IPR011990">
    <property type="entry name" value="TPR-like_helical_dom_sf"/>
</dbReference>
<sequence length="946" mass="110401">MLECFISYKVKADDNVALQLSRFLQDNDFKVFVDKKSLLPGQNWVDELQHSVTQSDYVFAIFTQDYIARVVEGNCNGDNFIIEELNWALKDNKLIPIGIGVTVEEIKTCFDLVPSLKPIQFQMFPTDLSEQCFHIILNKLYKRIYSKDSKAKSILPVSHSVNVSGTALSSEDAYLKLDMPWNDSDAIEYKNTLKRKVLKSAMDYVVLAKFHIKGRFGLKISTEIAYHHFENEARNNCREAFFELGQIYEADDNQYGCDEDKATEYYTKAHELGDMRATYHLGLLFDDNIENKNCPTQFLKEKYGIEHSNKFVTEISQKIKYYNELTTAEKYVFCLTQISVNKNTEQAIKQIEKLAVLGYLPAIYWLACKHFDYDIEDYQTINSIPALDIRESLNYLQAGEEQGCCRSRKRLANWHLFFEGTKGGFTANHEFGIRKHQENIALNYFDSAYDLIRLLSKYDYYRTLKFNPSHFSIDEGHLSIEEQISMLECGAAFGNAKCRRKLVTLYSKSNNPDMIPLMIEDIGKGDLSIIDEYIDNNIYSFHFDEADYQKFYALLFMYYKDLPEKSFKKSLMDVPFMMFSLFHNKLDDALRIIKVDAVVDYAYVVSIILNDKHIDAREELSFQILKYGAKNGCEKSNDWLLMIVLNVGDVKPMCRPQFLNENLNDVFWREFLQSNLNKNREVKGQYTFTNETGESDSCTLSSSFIKSILELYTFAIKCEESLLTLDPNSRELLDLYRELTVGKFANFTSGPLPFNKEYKDLYNLKTAFINKLFRDVKNMDDMTAMSALCIHLTSTIKRHKDLELSQKLFQWCLLRLKLFIEKTSFYHSSSTTGRPSRKLYVPHGITFKEDFTYAYEAFFSDGVQKAMINYDSITIDDKKQFQYDENQRFDFDEVAFDFYRQQLCILSDKLELYQSNYAHSINQARLNDYLNDLDNIYEDDSYWLDL</sequence>
<dbReference type="PROSITE" id="PS50104">
    <property type="entry name" value="TIR"/>
    <property type="match status" value="1"/>
</dbReference>
<proteinExistence type="predicted"/>
<protein>
    <recommendedName>
        <fullName evidence="1">TIR domain-containing protein</fullName>
    </recommendedName>
</protein>
<dbReference type="Gene3D" id="3.40.50.10140">
    <property type="entry name" value="Toll/interleukin-1 receptor homology (TIR) domain"/>
    <property type="match status" value="1"/>
</dbReference>
<reference evidence="2" key="1">
    <citation type="journal article" date="2005" name="Proc. Natl. Acad. Sci. U.S.A.">
        <title>The psychrophilic lifestyle as revealed by the genome sequence of Colwellia psychrerythraea 34H through genomic and proteomic analyses.</title>
        <authorList>
            <person name="Methe B.A."/>
            <person name="Nelson K.E."/>
            <person name="Deming J.W."/>
            <person name="Momen B."/>
            <person name="Melamud E."/>
            <person name="Zhang X."/>
            <person name="Moult J."/>
            <person name="Madupu R."/>
            <person name="Nelson W.C."/>
            <person name="Dodson R.J."/>
            <person name="Brinkac L.M."/>
            <person name="Daugherty S.C."/>
            <person name="Durkin A.S."/>
            <person name="DeBoy R.T."/>
            <person name="Kolonay J.F."/>
            <person name="Sullivan S.A."/>
            <person name="Zhou L."/>
            <person name="Davidsen T.M."/>
            <person name="Wu M."/>
            <person name="Huston A.L."/>
            <person name="Lewis M."/>
            <person name="Weaver B."/>
            <person name="Weidman J.F."/>
            <person name="Khouri H."/>
            <person name="Utterback T.R."/>
            <person name="Feldblyum T.V."/>
            <person name="Fraser C.M."/>
        </authorList>
    </citation>
    <scope>NUCLEOTIDE SEQUENCE [LARGE SCALE GENOMIC DNA]</scope>
    <source>
        <strain evidence="2">34H</strain>
    </source>
</reference>
<organism evidence="2 3">
    <name type="scientific">Colwellia psychrerythraea (strain 34H / ATCC BAA-681)</name>
    <name type="common">Vibrio psychroerythus</name>
    <dbReference type="NCBI Taxonomy" id="167879"/>
    <lineage>
        <taxon>Bacteria</taxon>
        <taxon>Pseudomonadati</taxon>
        <taxon>Pseudomonadota</taxon>
        <taxon>Gammaproteobacteria</taxon>
        <taxon>Alteromonadales</taxon>
        <taxon>Colwelliaceae</taxon>
        <taxon>Colwellia</taxon>
    </lineage>
</organism>
<feature type="domain" description="TIR" evidence="1">
    <location>
        <begin position="1"/>
        <end position="132"/>
    </location>
</feature>
<dbReference type="InterPro" id="IPR000157">
    <property type="entry name" value="TIR_dom"/>
</dbReference>
<name>Q484I8_COLP3</name>